<dbReference type="CDD" id="cd19094">
    <property type="entry name" value="AKR_Tas-like"/>
    <property type="match status" value="1"/>
</dbReference>
<dbReference type="Proteomes" id="UP000034491">
    <property type="component" value="Unassembled WGS sequence"/>
</dbReference>
<dbReference type="FunFam" id="3.20.20.100:FF:000005">
    <property type="entry name" value="NADP(H)-dependent aldo-keto reductase"/>
    <property type="match status" value="1"/>
</dbReference>
<dbReference type="PANTHER" id="PTHR43364:SF4">
    <property type="entry name" value="NAD(P)-LINKED OXIDOREDUCTASE SUPERFAMILY PROTEIN"/>
    <property type="match status" value="1"/>
</dbReference>
<organism evidence="6 7">
    <name type="scientific">Kiloniella litopenaei</name>
    <dbReference type="NCBI Taxonomy" id="1549748"/>
    <lineage>
        <taxon>Bacteria</taxon>
        <taxon>Pseudomonadati</taxon>
        <taxon>Pseudomonadota</taxon>
        <taxon>Alphaproteobacteria</taxon>
        <taxon>Rhodospirillales</taxon>
        <taxon>Kiloniellaceae</taxon>
        <taxon>Kiloniella</taxon>
    </lineage>
</organism>
<dbReference type="EMBL" id="LANI01000022">
    <property type="protein sequence ID" value="KKJ76116.1"/>
    <property type="molecule type" value="Genomic_DNA"/>
</dbReference>
<reference evidence="6 7" key="1">
    <citation type="submission" date="2015-03" db="EMBL/GenBank/DDBJ databases">
        <title>Genome sequence of Kiloniella sp. P1-1, isolated from the gut microflora of Pacific white shrimp, Penaeus vannamei.</title>
        <authorList>
            <person name="Shao Z."/>
            <person name="Wang L."/>
            <person name="Li X."/>
        </authorList>
    </citation>
    <scope>NUCLEOTIDE SEQUENCE [LARGE SCALE GENOMIC DNA]</scope>
    <source>
        <strain evidence="6 7">P1-1</strain>
    </source>
</reference>
<dbReference type="SUPFAM" id="SSF51430">
    <property type="entry name" value="NAD(P)-linked oxidoreductase"/>
    <property type="match status" value="1"/>
</dbReference>
<accession>A0A0M2R378</accession>
<dbReference type="Pfam" id="PF00248">
    <property type="entry name" value="Aldo_ket_red"/>
    <property type="match status" value="1"/>
</dbReference>
<name>A0A0M2R378_9PROT</name>
<keyword evidence="1" id="KW-0521">NADP</keyword>
<dbReference type="InterPro" id="IPR036812">
    <property type="entry name" value="NAD(P)_OxRdtase_dom_sf"/>
</dbReference>
<protein>
    <recommendedName>
        <fullName evidence="4">Protein tas</fullName>
    </recommendedName>
</protein>
<proteinExistence type="inferred from homology"/>
<dbReference type="PATRIC" id="fig|1549748.8.peg.1815"/>
<dbReference type="AlphaFoldDB" id="A0A0M2R378"/>
<evidence type="ECO:0000259" key="5">
    <source>
        <dbReference type="Pfam" id="PF00248"/>
    </source>
</evidence>
<dbReference type="RefSeq" id="WP_046508824.1">
    <property type="nucleotide sequence ID" value="NZ_LANI01000022.1"/>
</dbReference>
<dbReference type="NCBIfam" id="NF007912">
    <property type="entry name" value="PRK10625.1"/>
    <property type="match status" value="1"/>
</dbReference>
<dbReference type="STRING" id="1549748.WH95_15285"/>
<evidence type="ECO:0000256" key="3">
    <source>
        <dbReference type="ARBA" id="ARBA00038157"/>
    </source>
</evidence>
<dbReference type="OrthoDB" id="9773828at2"/>
<dbReference type="InterPro" id="IPR023210">
    <property type="entry name" value="NADP_OxRdtase_dom"/>
</dbReference>
<evidence type="ECO:0000313" key="6">
    <source>
        <dbReference type="EMBL" id="KKJ76116.1"/>
    </source>
</evidence>
<dbReference type="Gene3D" id="3.20.20.100">
    <property type="entry name" value="NADP-dependent oxidoreductase domain"/>
    <property type="match status" value="1"/>
</dbReference>
<comment type="caution">
    <text evidence="6">The sequence shown here is derived from an EMBL/GenBank/DDBJ whole genome shotgun (WGS) entry which is preliminary data.</text>
</comment>
<dbReference type="InterPro" id="IPR050523">
    <property type="entry name" value="AKR_Detox_Biosynth"/>
</dbReference>
<dbReference type="GO" id="GO:0016491">
    <property type="term" value="F:oxidoreductase activity"/>
    <property type="evidence" value="ECO:0007669"/>
    <property type="project" value="UniProtKB-KW"/>
</dbReference>
<keyword evidence="2" id="KW-0560">Oxidoreductase</keyword>
<gene>
    <name evidence="6" type="ORF">WH95_15285</name>
</gene>
<dbReference type="PANTHER" id="PTHR43364">
    <property type="entry name" value="NADH-SPECIFIC METHYLGLYOXAL REDUCTASE-RELATED"/>
    <property type="match status" value="1"/>
</dbReference>
<evidence type="ECO:0000256" key="4">
    <source>
        <dbReference type="ARBA" id="ARBA00070119"/>
    </source>
</evidence>
<evidence type="ECO:0000313" key="7">
    <source>
        <dbReference type="Proteomes" id="UP000034491"/>
    </source>
</evidence>
<evidence type="ECO:0000256" key="1">
    <source>
        <dbReference type="ARBA" id="ARBA00022857"/>
    </source>
</evidence>
<feature type="domain" description="NADP-dependent oxidoreductase" evidence="5">
    <location>
        <begin position="15"/>
        <end position="337"/>
    </location>
</feature>
<sequence>MEYTKLGRTDIKVSEICLGTMTWGEQNTQDEAFEQMDYALDKGINFFDTAEIYAVPPKAETYGRTEEIIGNWFQERGNRDKVVLASKVAGPSPAQTYIRGEVSRFNRKHIVAALDNSLKRLKTDYIDLYQLHWPDRNSNIFGQLGFEHREQEQITQPEETLSILDELVKAGKIRQVGLSNETPWGTMQFLKLAEQGRGPRMVSIQNPYSLLNRSFEVGLAEISMREDIGLLPYAPLGAGSLTGKYLGGARPEGARMTLFPDNTRYMGDRGQSAIADYVDLAERHHLDPAQMALAFVRSRPFVTAPIIGATKMAQLKANIESAEINLSKEVLAEIEELGRKHTIPCP</sequence>
<keyword evidence="7" id="KW-1185">Reference proteome</keyword>
<evidence type="ECO:0000256" key="2">
    <source>
        <dbReference type="ARBA" id="ARBA00023002"/>
    </source>
</evidence>
<comment type="similarity">
    <text evidence="3">Belongs to the aldo/keto reductase family. Aldo/keto reductase 2 subfamily.</text>
</comment>